<evidence type="ECO:0000259" key="1">
    <source>
        <dbReference type="Pfam" id="PF00407"/>
    </source>
</evidence>
<gene>
    <name evidence="2" type="ORF">IFM89_005839</name>
</gene>
<evidence type="ECO:0000313" key="2">
    <source>
        <dbReference type="EMBL" id="KAF9587835.1"/>
    </source>
</evidence>
<dbReference type="InterPro" id="IPR023393">
    <property type="entry name" value="START-like_dom_sf"/>
</dbReference>
<dbReference type="GO" id="GO:0006952">
    <property type="term" value="P:defense response"/>
    <property type="evidence" value="ECO:0007669"/>
    <property type="project" value="InterPro"/>
</dbReference>
<dbReference type="OrthoDB" id="1858121at2759"/>
<dbReference type="Pfam" id="PF00407">
    <property type="entry name" value="Bet_v_1"/>
    <property type="match status" value="1"/>
</dbReference>
<sequence length="73" mass="8127">MASATSLITASTAVSIAADTTAVRVPGEERNIVKWTVEYEKENEDMPDPHDYMDLYSVENDKLDAYLVSKCLN</sequence>
<dbReference type="AlphaFoldDB" id="A0A835GWK8"/>
<dbReference type="Proteomes" id="UP000631114">
    <property type="component" value="Unassembled WGS sequence"/>
</dbReference>
<dbReference type="Gene3D" id="3.30.530.20">
    <property type="match status" value="1"/>
</dbReference>
<keyword evidence="3" id="KW-1185">Reference proteome</keyword>
<dbReference type="SUPFAM" id="SSF55961">
    <property type="entry name" value="Bet v1-like"/>
    <property type="match status" value="1"/>
</dbReference>
<comment type="caution">
    <text evidence="2">The sequence shown here is derived from an EMBL/GenBank/DDBJ whole genome shotgun (WGS) entry which is preliminary data.</text>
</comment>
<dbReference type="EMBL" id="JADFTS010000009">
    <property type="protein sequence ID" value="KAF9587835.1"/>
    <property type="molecule type" value="Genomic_DNA"/>
</dbReference>
<proteinExistence type="predicted"/>
<protein>
    <recommendedName>
        <fullName evidence="1">Bet v I/Major latex protein domain-containing protein</fullName>
    </recommendedName>
</protein>
<organism evidence="2 3">
    <name type="scientific">Coptis chinensis</name>
    <dbReference type="NCBI Taxonomy" id="261450"/>
    <lineage>
        <taxon>Eukaryota</taxon>
        <taxon>Viridiplantae</taxon>
        <taxon>Streptophyta</taxon>
        <taxon>Embryophyta</taxon>
        <taxon>Tracheophyta</taxon>
        <taxon>Spermatophyta</taxon>
        <taxon>Magnoliopsida</taxon>
        <taxon>Ranunculales</taxon>
        <taxon>Ranunculaceae</taxon>
        <taxon>Coptidoideae</taxon>
        <taxon>Coptis</taxon>
    </lineage>
</organism>
<name>A0A835GWK8_9MAGN</name>
<accession>A0A835GWK8</accession>
<reference evidence="2 3" key="1">
    <citation type="submission" date="2020-10" db="EMBL/GenBank/DDBJ databases">
        <title>The Coptis chinensis genome and diversification of protoberbering-type alkaloids.</title>
        <authorList>
            <person name="Wang B."/>
            <person name="Shu S."/>
            <person name="Song C."/>
            <person name="Liu Y."/>
        </authorList>
    </citation>
    <scope>NUCLEOTIDE SEQUENCE [LARGE SCALE GENOMIC DNA]</scope>
    <source>
        <strain evidence="2">HL-2020</strain>
        <tissue evidence="2">Leaf</tissue>
    </source>
</reference>
<dbReference type="InterPro" id="IPR000916">
    <property type="entry name" value="Bet_v_I/MLP"/>
</dbReference>
<feature type="domain" description="Bet v I/Major latex protein" evidence="1">
    <location>
        <begin position="27"/>
        <end position="69"/>
    </location>
</feature>
<evidence type="ECO:0000313" key="3">
    <source>
        <dbReference type="Proteomes" id="UP000631114"/>
    </source>
</evidence>